<evidence type="ECO:0000256" key="1">
    <source>
        <dbReference type="SAM" id="MobiDB-lite"/>
    </source>
</evidence>
<gene>
    <name evidence="2" type="ORF">NAES01612_LOCUS6068</name>
</gene>
<evidence type="ECO:0000313" key="2">
    <source>
        <dbReference type="EMBL" id="CAE2293153.1"/>
    </source>
</evidence>
<name>A0A7S4NL21_9EUKA</name>
<proteinExistence type="predicted"/>
<protein>
    <submittedName>
        <fullName evidence="2">Uncharacterized protein</fullName>
    </submittedName>
</protein>
<feature type="region of interest" description="Disordered" evidence="1">
    <location>
        <begin position="130"/>
        <end position="198"/>
    </location>
</feature>
<accession>A0A7S4NL21</accession>
<organism evidence="2">
    <name type="scientific">Paramoeba aestuarina</name>
    <dbReference type="NCBI Taxonomy" id="180227"/>
    <lineage>
        <taxon>Eukaryota</taxon>
        <taxon>Amoebozoa</taxon>
        <taxon>Discosea</taxon>
        <taxon>Flabellinia</taxon>
        <taxon>Dactylopodida</taxon>
        <taxon>Paramoebidae</taxon>
        <taxon>Paramoeba</taxon>
    </lineage>
</organism>
<feature type="compositionally biased region" description="Basic and acidic residues" evidence="1">
    <location>
        <begin position="145"/>
        <end position="164"/>
    </location>
</feature>
<reference evidence="2" key="1">
    <citation type="submission" date="2021-01" db="EMBL/GenBank/DDBJ databases">
        <authorList>
            <person name="Corre E."/>
            <person name="Pelletier E."/>
            <person name="Niang G."/>
            <person name="Scheremetjew M."/>
            <person name="Finn R."/>
            <person name="Kale V."/>
            <person name="Holt S."/>
            <person name="Cochrane G."/>
            <person name="Meng A."/>
            <person name="Brown T."/>
            <person name="Cohen L."/>
        </authorList>
    </citation>
    <scope>NUCLEOTIDE SEQUENCE</scope>
    <source>
        <strain evidence="2">SoJaBio B1-5/56/2</strain>
    </source>
</reference>
<sequence length="198" mass="22776">MELEKVKEMDAEEVKAMKEIERLREICRTTHVGAKKGRYYYMSDFGDYSSMFEDVPRCDKCEEVDSAARKLRKLEDEHIARRWKKCGGGPIHNGSSPRDLTPAYKDFLKEIGAERYDGCSRRTTCFTGKTDMSRYKDSPNQPDPHIVDSKLPTDEKKKPGERYWWEGTGDPMAWTGDDKRADSHNTQTVDGEEGCFLG</sequence>
<dbReference type="EMBL" id="HBKR01009117">
    <property type="protein sequence ID" value="CAE2293153.1"/>
    <property type="molecule type" value="Transcribed_RNA"/>
</dbReference>
<dbReference type="AlphaFoldDB" id="A0A7S4NL21"/>